<gene>
    <name evidence="11" type="ORF">BRAPAZ1V2_A04P09110.2</name>
</gene>
<feature type="domain" description="DUF8040" evidence="10">
    <location>
        <begin position="36"/>
        <end position="127"/>
    </location>
</feature>
<dbReference type="GO" id="GO:0005634">
    <property type="term" value="C:nucleus"/>
    <property type="evidence" value="ECO:0007669"/>
    <property type="project" value="UniProtKB-SubCell"/>
</dbReference>
<sequence>MLLEEEEFMQRYMHPILEYYKKNFCKNPMNNVWGNGWKIIREQIYSNEISCRTLIRMSSEAFIRLCEVLEKKYGLQESLNIKVDESVAIFLVLCGQNDTQHDIGLRFGHAHETIGRKFHHVLGAMVKLAVDYLRPRTASEFEAISNSLQGDKRYWPYFNGSIGALDGTHVPVMVTPGRDALRFVNRKGTASLNVLGVCDHDMLFTYCFVGMAGSTHDSRVLDTAMRDDPLFPKPPGEKYYLVDSGYANRRGYLAPYRKERKEGTRYHLQDFINCEPPRNSKEMFNRWHASLRSVIERTFGVWKKKWRVLNEFPRYDISTQRNVIFATMGLHNFIRWNKIKDVDFEEATMENSGVHMHQSENDSDDENDVRGNEE</sequence>
<protein>
    <recommendedName>
        <fullName evidence="13">DDE Tnp4 domain-containing protein</fullName>
    </recommendedName>
</protein>
<evidence type="ECO:0000259" key="10">
    <source>
        <dbReference type="Pfam" id="PF26138"/>
    </source>
</evidence>
<evidence type="ECO:0000256" key="5">
    <source>
        <dbReference type="ARBA" id="ARBA00022723"/>
    </source>
</evidence>
<keyword evidence="5" id="KW-0479">Metal-binding</keyword>
<comment type="similarity">
    <text evidence="3">Belongs to the HARBI1 family.</text>
</comment>
<evidence type="ECO:0000256" key="3">
    <source>
        <dbReference type="ARBA" id="ARBA00006958"/>
    </source>
</evidence>
<keyword evidence="7" id="KW-0539">Nucleus</keyword>
<evidence type="ECO:0000259" key="9">
    <source>
        <dbReference type="Pfam" id="PF13359"/>
    </source>
</evidence>
<name>A0A8D9MDU0_BRACM</name>
<evidence type="ECO:0000256" key="7">
    <source>
        <dbReference type="ARBA" id="ARBA00023242"/>
    </source>
</evidence>
<evidence type="ECO:0000256" key="1">
    <source>
        <dbReference type="ARBA" id="ARBA00001968"/>
    </source>
</evidence>
<dbReference type="Gramene" id="A04p09110.2_BraZ1">
    <property type="protein sequence ID" value="A04p09110.2_BraZ1.CDS.1"/>
    <property type="gene ID" value="A04g09110.2_BraZ1"/>
</dbReference>
<dbReference type="GO" id="GO:0046872">
    <property type="term" value="F:metal ion binding"/>
    <property type="evidence" value="ECO:0007669"/>
    <property type="project" value="UniProtKB-KW"/>
</dbReference>
<dbReference type="Proteomes" id="UP000694005">
    <property type="component" value="Chromosome A04"/>
</dbReference>
<dbReference type="PANTHER" id="PTHR22930">
    <property type="match status" value="1"/>
</dbReference>
<keyword evidence="4" id="KW-0540">Nuclease</keyword>
<dbReference type="AlphaFoldDB" id="A0A8D9MDU0"/>
<dbReference type="EMBL" id="LS974620">
    <property type="protein sequence ID" value="CAG7906010.1"/>
    <property type="molecule type" value="Genomic_DNA"/>
</dbReference>
<dbReference type="InterPro" id="IPR027806">
    <property type="entry name" value="HARBI1_dom"/>
</dbReference>
<accession>A0A8D9MDU0</accession>
<dbReference type="InterPro" id="IPR058353">
    <property type="entry name" value="DUF8040"/>
</dbReference>
<dbReference type="Pfam" id="PF26138">
    <property type="entry name" value="DUF8040"/>
    <property type="match status" value="1"/>
</dbReference>
<feature type="domain" description="DDE Tnp4" evidence="9">
    <location>
        <begin position="165"/>
        <end position="332"/>
    </location>
</feature>
<evidence type="ECO:0000256" key="4">
    <source>
        <dbReference type="ARBA" id="ARBA00022722"/>
    </source>
</evidence>
<evidence type="ECO:0000256" key="6">
    <source>
        <dbReference type="ARBA" id="ARBA00022801"/>
    </source>
</evidence>
<organism evidence="11 12">
    <name type="scientific">Brassica campestris</name>
    <name type="common">Field mustard</name>
    <dbReference type="NCBI Taxonomy" id="3711"/>
    <lineage>
        <taxon>Eukaryota</taxon>
        <taxon>Viridiplantae</taxon>
        <taxon>Streptophyta</taxon>
        <taxon>Embryophyta</taxon>
        <taxon>Tracheophyta</taxon>
        <taxon>Spermatophyta</taxon>
        <taxon>Magnoliopsida</taxon>
        <taxon>eudicotyledons</taxon>
        <taxon>Gunneridae</taxon>
        <taxon>Pentapetalae</taxon>
        <taxon>rosids</taxon>
        <taxon>malvids</taxon>
        <taxon>Brassicales</taxon>
        <taxon>Brassicaceae</taxon>
        <taxon>Brassiceae</taxon>
        <taxon>Brassica</taxon>
    </lineage>
</organism>
<evidence type="ECO:0000256" key="8">
    <source>
        <dbReference type="SAM" id="MobiDB-lite"/>
    </source>
</evidence>
<keyword evidence="6" id="KW-0378">Hydrolase</keyword>
<evidence type="ECO:0008006" key="13">
    <source>
        <dbReference type="Google" id="ProtNLM"/>
    </source>
</evidence>
<dbReference type="GO" id="GO:0004518">
    <property type="term" value="F:nuclease activity"/>
    <property type="evidence" value="ECO:0007669"/>
    <property type="project" value="UniProtKB-KW"/>
</dbReference>
<dbReference type="PANTHER" id="PTHR22930:SF281">
    <property type="entry name" value="NUCLEASE"/>
    <property type="match status" value="1"/>
</dbReference>
<dbReference type="Pfam" id="PF13359">
    <property type="entry name" value="DDE_Tnp_4"/>
    <property type="match status" value="1"/>
</dbReference>
<dbReference type="InterPro" id="IPR045249">
    <property type="entry name" value="HARBI1-like"/>
</dbReference>
<dbReference type="GO" id="GO:0016787">
    <property type="term" value="F:hydrolase activity"/>
    <property type="evidence" value="ECO:0007669"/>
    <property type="project" value="UniProtKB-KW"/>
</dbReference>
<comment type="subcellular location">
    <subcellularLocation>
        <location evidence="2">Nucleus</location>
    </subcellularLocation>
</comment>
<evidence type="ECO:0000256" key="2">
    <source>
        <dbReference type="ARBA" id="ARBA00004123"/>
    </source>
</evidence>
<comment type="cofactor">
    <cofactor evidence="1">
        <name>a divalent metal cation</name>
        <dbReference type="ChEBI" id="CHEBI:60240"/>
    </cofactor>
</comment>
<evidence type="ECO:0000313" key="11">
    <source>
        <dbReference type="EMBL" id="CAG7906010.1"/>
    </source>
</evidence>
<reference evidence="11 12" key="1">
    <citation type="submission" date="2021-07" db="EMBL/GenBank/DDBJ databases">
        <authorList>
            <consortium name="Genoscope - CEA"/>
            <person name="William W."/>
        </authorList>
    </citation>
    <scope>NUCLEOTIDE SEQUENCE [LARGE SCALE GENOMIC DNA]</scope>
</reference>
<proteinExistence type="inferred from homology"/>
<feature type="region of interest" description="Disordered" evidence="8">
    <location>
        <begin position="350"/>
        <end position="374"/>
    </location>
</feature>
<feature type="non-terminal residue" evidence="11">
    <location>
        <position position="374"/>
    </location>
</feature>
<evidence type="ECO:0000313" key="12">
    <source>
        <dbReference type="Proteomes" id="UP000694005"/>
    </source>
</evidence>